<keyword evidence="4 12" id="KW-0732">Signal</keyword>
<feature type="domain" description="Ig-like" evidence="13">
    <location>
        <begin position="2528"/>
        <end position="2614"/>
    </location>
</feature>
<evidence type="ECO:0000256" key="11">
    <source>
        <dbReference type="SAM" id="MobiDB-lite"/>
    </source>
</evidence>
<dbReference type="InterPro" id="IPR013783">
    <property type="entry name" value="Ig-like_fold"/>
</dbReference>
<feature type="compositionally biased region" description="Low complexity" evidence="11">
    <location>
        <begin position="2515"/>
        <end position="2526"/>
    </location>
</feature>
<evidence type="ECO:0000256" key="8">
    <source>
        <dbReference type="ARBA" id="ARBA00023157"/>
    </source>
</evidence>
<feature type="domain" description="Ig-like" evidence="13">
    <location>
        <begin position="2046"/>
        <end position="2139"/>
    </location>
</feature>
<keyword evidence="6" id="KW-1133">Transmembrane helix</keyword>
<dbReference type="SMART" id="SM00408">
    <property type="entry name" value="IGc2"/>
    <property type="match status" value="11"/>
</dbReference>
<feature type="region of interest" description="Disordered" evidence="11">
    <location>
        <begin position="2243"/>
        <end position="2383"/>
    </location>
</feature>
<dbReference type="FunFam" id="2.60.40.10:FF:000076">
    <property type="entry name" value="Leucine-rich repeat and Ig domain-containing 4"/>
    <property type="match status" value="3"/>
</dbReference>
<dbReference type="SMART" id="SM00013">
    <property type="entry name" value="LRRNT"/>
    <property type="match status" value="1"/>
</dbReference>
<feature type="domain" description="Ig-like" evidence="13">
    <location>
        <begin position="2627"/>
        <end position="2722"/>
    </location>
</feature>
<evidence type="ECO:0000256" key="3">
    <source>
        <dbReference type="ARBA" id="ARBA00022692"/>
    </source>
</evidence>
<evidence type="ECO:0000256" key="1">
    <source>
        <dbReference type="ARBA" id="ARBA00004167"/>
    </source>
</evidence>
<keyword evidence="5" id="KW-0677">Repeat</keyword>
<dbReference type="InterPro" id="IPR013098">
    <property type="entry name" value="Ig_I-set"/>
</dbReference>
<comment type="subcellular location">
    <subcellularLocation>
        <location evidence="1">Membrane</location>
        <topology evidence="1">Single-pass membrane protein</topology>
    </subcellularLocation>
</comment>
<keyword evidence="9" id="KW-0325">Glycoprotein</keyword>
<feature type="region of interest" description="Disordered" evidence="11">
    <location>
        <begin position="692"/>
        <end position="719"/>
    </location>
</feature>
<feature type="compositionally biased region" description="Polar residues" evidence="11">
    <location>
        <begin position="1404"/>
        <end position="1415"/>
    </location>
</feature>
<feature type="compositionally biased region" description="Basic residues" evidence="11">
    <location>
        <begin position="756"/>
        <end position="774"/>
    </location>
</feature>
<dbReference type="PANTHER" id="PTHR45842:SF25">
    <property type="entry name" value="CARBOXYPEPTIDASE N SUBUNIT 2-LIKE"/>
    <property type="match status" value="1"/>
</dbReference>
<feature type="compositionally biased region" description="Polar residues" evidence="11">
    <location>
        <begin position="1377"/>
        <end position="1397"/>
    </location>
</feature>
<feature type="domain" description="Ig-like" evidence="13">
    <location>
        <begin position="1841"/>
        <end position="1936"/>
    </location>
</feature>
<keyword evidence="3" id="KW-0812">Transmembrane</keyword>
<dbReference type="InterPro" id="IPR032675">
    <property type="entry name" value="LRR_dom_sf"/>
</dbReference>
<feature type="region of interest" description="Disordered" evidence="11">
    <location>
        <begin position="792"/>
        <end position="865"/>
    </location>
</feature>
<feature type="domain" description="Ig-like" evidence="13">
    <location>
        <begin position="1424"/>
        <end position="1512"/>
    </location>
</feature>
<evidence type="ECO:0000256" key="6">
    <source>
        <dbReference type="ARBA" id="ARBA00022989"/>
    </source>
</evidence>
<dbReference type="Pfam" id="PF13927">
    <property type="entry name" value="Ig_3"/>
    <property type="match status" value="6"/>
</dbReference>
<evidence type="ECO:0000313" key="15">
    <source>
        <dbReference type="Proteomes" id="UP000250572"/>
    </source>
</evidence>
<feature type="domain" description="Ig-like" evidence="13">
    <location>
        <begin position="1521"/>
        <end position="1612"/>
    </location>
</feature>
<feature type="domain" description="Ig-like" evidence="13">
    <location>
        <begin position="2385"/>
        <end position="2463"/>
    </location>
</feature>
<keyword evidence="2" id="KW-0433">Leucine-rich repeat</keyword>
<dbReference type="GO" id="GO:0016020">
    <property type="term" value="C:membrane"/>
    <property type="evidence" value="ECO:0007669"/>
    <property type="project" value="UniProtKB-SubCell"/>
</dbReference>
<proteinExistence type="predicted"/>
<feature type="compositionally biased region" description="Polar residues" evidence="11">
    <location>
        <begin position="2307"/>
        <end position="2350"/>
    </location>
</feature>
<dbReference type="STRING" id="33528.ENSGAFP00000018501"/>
<dbReference type="InterPro" id="IPR013106">
    <property type="entry name" value="Ig_V-set"/>
</dbReference>
<feature type="compositionally biased region" description="Basic and acidic residues" evidence="11">
    <location>
        <begin position="2286"/>
        <end position="2295"/>
    </location>
</feature>
<dbReference type="SMART" id="SM00369">
    <property type="entry name" value="LRR_TYP"/>
    <property type="match status" value="6"/>
</dbReference>
<evidence type="ECO:0000313" key="14">
    <source>
        <dbReference type="EMBL" id="PWA31414.1"/>
    </source>
</evidence>
<dbReference type="InterPro" id="IPR003598">
    <property type="entry name" value="Ig_sub2"/>
</dbReference>
<evidence type="ECO:0000256" key="7">
    <source>
        <dbReference type="ARBA" id="ARBA00023136"/>
    </source>
</evidence>
<keyword evidence="7" id="KW-0472">Membrane</keyword>
<dbReference type="InterPro" id="IPR003591">
    <property type="entry name" value="Leu-rich_rpt_typical-subtyp"/>
</dbReference>
<feature type="compositionally biased region" description="Basic and acidic residues" evidence="11">
    <location>
        <begin position="801"/>
        <end position="830"/>
    </location>
</feature>
<dbReference type="InterPro" id="IPR007110">
    <property type="entry name" value="Ig-like_dom"/>
</dbReference>
<evidence type="ECO:0000256" key="12">
    <source>
        <dbReference type="SAM" id="SignalP"/>
    </source>
</evidence>
<feature type="domain" description="Ig-like" evidence="13">
    <location>
        <begin position="569"/>
        <end position="660"/>
    </location>
</feature>
<dbReference type="InterPro" id="IPR050467">
    <property type="entry name" value="LRFN"/>
</dbReference>
<dbReference type="PANTHER" id="PTHR45842">
    <property type="entry name" value="SYNAPTIC ADHESION-LIKE MOLECULE SALM"/>
    <property type="match status" value="1"/>
</dbReference>
<feature type="compositionally biased region" description="Basic and acidic residues" evidence="11">
    <location>
        <begin position="282"/>
        <end position="299"/>
    </location>
</feature>
<evidence type="ECO:0000256" key="2">
    <source>
        <dbReference type="ARBA" id="ARBA00022614"/>
    </source>
</evidence>
<dbReference type="SMART" id="SM00409">
    <property type="entry name" value="IG"/>
    <property type="match status" value="11"/>
</dbReference>
<dbReference type="SMART" id="SM00082">
    <property type="entry name" value="LRRCT"/>
    <property type="match status" value="1"/>
</dbReference>
<protein>
    <recommendedName>
        <fullName evidence="13">Ig-like domain-containing protein</fullName>
    </recommendedName>
</protein>
<accession>A0A315W6R7</accession>
<dbReference type="Pfam" id="PF13855">
    <property type="entry name" value="LRR_8"/>
    <property type="match status" value="2"/>
</dbReference>
<dbReference type="Proteomes" id="UP000250572">
    <property type="component" value="Unassembled WGS sequence"/>
</dbReference>
<evidence type="ECO:0000256" key="5">
    <source>
        <dbReference type="ARBA" id="ARBA00022737"/>
    </source>
</evidence>
<feature type="region of interest" description="Disordered" evidence="11">
    <location>
        <begin position="1310"/>
        <end position="1343"/>
    </location>
</feature>
<feature type="compositionally biased region" description="Polar residues" evidence="11">
    <location>
        <begin position="2487"/>
        <end position="2504"/>
    </location>
</feature>
<dbReference type="EMBL" id="NHOQ01000293">
    <property type="protein sequence ID" value="PWA31414.1"/>
    <property type="molecule type" value="Genomic_DNA"/>
</dbReference>
<dbReference type="SUPFAM" id="SSF52058">
    <property type="entry name" value="L domain-like"/>
    <property type="match status" value="1"/>
</dbReference>
<feature type="domain" description="Ig-like" evidence="13">
    <location>
        <begin position="1942"/>
        <end position="2038"/>
    </location>
</feature>
<feature type="region of interest" description="Disordered" evidence="11">
    <location>
        <begin position="1355"/>
        <end position="1419"/>
    </location>
</feature>
<dbReference type="SUPFAM" id="SSF48726">
    <property type="entry name" value="Immunoglobulin"/>
    <property type="match status" value="11"/>
</dbReference>
<dbReference type="Pfam" id="PF07679">
    <property type="entry name" value="I-set"/>
    <property type="match status" value="5"/>
</dbReference>
<feature type="region of interest" description="Disordered" evidence="11">
    <location>
        <begin position="746"/>
        <end position="775"/>
    </location>
</feature>
<dbReference type="FunFam" id="2.60.40.10:FF:001377">
    <property type="entry name" value="Matrix remodeling associated 5"/>
    <property type="match status" value="1"/>
</dbReference>
<dbReference type="PROSITE" id="PS51450">
    <property type="entry name" value="LRR"/>
    <property type="match status" value="2"/>
</dbReference>
<evidence type="ECO:0000256" key="4">
    <source>
        <dbReference type="ARBA" id="ARBA00022729"/>
    </source>
</evidence>
<feature type="compositionally biased region" description="Polar residues" evidence="11">
    <location>
        <begin position="2249"/>
        <end position="2285"/>
    </location>
</feature>
<evidence type="ECO:0000259" key="13">
    <source>
        <dbReference type="PROSITE" id="PS50835"/>
    </source>
</evidence>
<reference evidence="14 15" key="1">
    <citation type="journal article" date="2018" name="G3 (Bethesda)">
        <title>A High-Quality Reference Genome for the Invasive Mosquitofish Gambusia affinis Using a Chicago Library.</title>
        <authorList>
            <person name="Hoffberg S.L."/>
            <person name="Troendle N.J."/>
            <person name="Glenn T.C."/>
            <person name="Mahmud O."/>
            <person name="Louha S."/>
            <person name="Chalopin D."/>
            <person name="Bennetzen J.L."/>
            <person name="Mauricio R."/>
        </authorList>
    </citation>
    <scope>NUCLEOTIDE SEQUENCE [LARGE SCALE GENOMIC DNA]</scope>
    <source>
        <strain evidence="14">NE01/NJP1002.9</strain>
        <tissue evidence="14">Muscle</tissue>
    </source>
</reference>
<feature type="compositionally biased region" description="Polar residues" evidence="11">
    <location>
        <begin position="1360"/>
        <end position="1369"/>
    </location>
</feature>
<dbReference type="InterPro" id="IPR001611">
    <property type="entry name" value="Leu-rich_rpt"/>
</dbReference>
<feature type="domain" description="Ig-like" evidence="13">
    <location>
        <begin position="1617"/>
        <end position="1709"/>
    </location>
</feature>
<dbReference type="InterPro" id="IPR000372">
    <property type="entry name" value="LRRNT"/>
</dbReference>
<dbReference type="CDD" id="cd00096">
    <property type="entry name" value="Ig"/>
    <property type="match status" value="2"/>
</dbReference>
<sequence length="2722" mass="295887">MHQTGSALLALLALLVLTLEMSSGQSCPRSCNCYQANEVHCTFRSLLIIPPGLPSHTRRINLGFNSISRLHDKSLVGLKRVELLMLHSNNLQHLPDGVFKEMKSLQILKLSYNKLREISSSLTFSGLTSLLRLYLDHNLLQHIHPRALLQLPSLRLLRLQGNRLHQLHPHALCTLSILNTYYFSTLRHLDLSNNSLTILPEKSVTTAPLLETLVLQANPWSCDCRMNWFLSWSLAHPGVLKCPGGPQCPVCASPLSLQGQNLLDQATLHCTSPIISFPGKETPLESDHSKNQPSEKFREPLGNVTLGLSDQQGYNVDLSCEITHSTDSPDITPPPDLSWSSSSPLPLALSLSLDCPILGQSYEKLWRILAYYSETAARLEREIMLSKAPTLAYRYRQAPETDGYYHTGIKASVKARPEWLLQSAISIQLDRAQSNRHKVQLIYSTRVSAHPDPAFNPSLSSPTSHPWVMILTNHTNTAVTAVGVAGRNIQLSCPVLSSSNPSVQWILPDGSKLDTPFSSLDGRFQLSASGLLIQRVQLSDGGLYHCVARAGRDFDVLQLHLAVQESAFPCSGELSGPPVTGTIRDAVNLPCRISGSPEPLASWILPDGNVVWQGLAVSGGLKVHSNGSLSLLTSTLKDTGYYRCIAVNQYGSDTMPVQLILKAQHISALETSFPRGPQSAAGRSTKIPVTIFGQIDEGSGDEGNEEDEKTSSGKRRYPTTLQQRLNRQYLIKNPQRYGRVREGHLKRIGGPISPTKQKKYRFQNRPRVTTKKHRIDPQKWADLLAKIRQKTTNSTISQTIAEEKTPSQPIFEKKDEEIRQGGKGDNKDRSISYGSQEETESEGSSVDDATVKEEQPQPIKPPDKDAQIIQATQTIPEICNVTERPHVNLEIGIKTQTEKESKQTVSTVNPVTETERFTLTSLSGANGIALQSIVLDEKVPNLSPNRTRPQNPLQGLFPNAIPNSRPRRPWDTRRKIGQRRRINRPKIQPVSSQHPRSDPINSINQAMTFNSSPDKITKLLPLSTTTFPPIMLTLGNNVRTIINDVTVTPVSPTVSNSHFITISNFESPPLSPSSTTPHTYTDMMIHSGKKQITEESTFNSTPAPTHANIIISESHVPEPDNRAFTHAAWAHTATQTTLGKQAERPPSKHSKELEMNVLGESHFSVTHFLTASSVPSASLTTTSAAQIITTSSAAPKRASYFSSTKSTPASATNEDTLPTTTTAAIISPTMFLSTPIIIPIPSTPKQTSALSTSMTSTITLPTTSSTISSTLTSDTTLRPIMTKISTTSNPSTSKSSSPVSINAIPKVSVSSFSTTSTDSKTTLPGTTESILTTTPSSTTKQSTVKTLFSTTTTMELTSTKPITRNTKATGQVDDAANGQNRSQSPTDWKNHGANTIPDSHRSSFHQPSPSLSASPTVPVVRSRPRIADPHIRTLSVPAGSTVNLVCEAQGEPKPSITWTKVATGVVMSIHYRAQRFEVLPNGTLVIQNVQVQDRGTYICSASSLLGRDRLLTTLEIWTRPPHMQLMPYKEVTIHQGGQVHLECQADGVPDPLLSWVLPNRSTLTSSGTFSNRIHMDTNGTLHISIILPTDRGLYRCVASNSAGAASASVRLHVSLLPPVIQQPRKEHLFFSVGWPVYAHCSARGSPTPILHWRIPDGKLVRPSQFLNGNLFVLSNGTLHIRNVGSKDTGNYECTASNAVGITKRTVTIALIDGETKAKKPSNSSFFSKFRTSVIPSQTSATFSPSKFSPVNPFDRSTNLSISSSSFNSSSSSSLKINKTVKPYPSHFPDIKKANPFSVFSPSTVPTNNTKVSPRGNSTRVASSFHTSGKISTVLQPQPVSPFTKAHIVSTSPSATTVNYEGTLNLYCSVSGNPTPTILWRTPTRKLVDMHYSFDQRVKVHPNGTLSVRAVTEKDSGDYLCIARNKVADDYRILRVSVVTKSPRIDPKQSINQMVSLGKPLKVDCQASGLPHPAVRWKLPNGTTVKSELFQEDNRGQRGQHTVFDNGTLLIPAVGEGDEGEYICYAENQAGRDTMKVIVKAMKTTPPKFTNGRAHDFIKVQQGETATIPCRTMGDPAPTVTWFSPSFIVIPQNLGSGVSSQRVVVISDGTLEVRSAQKIDSGNYTCRASNSAGIRSMVVTLEVETSSSGVIGQVEKGWSEKKSDGNHRVIAARKISLGSNVVTASKNRSNNNYSNNHSRKVNIVPNTNLNSVFSGSNPTLRSYSQHEFKSPVREFSTRRGNTGIMAGANEAQSTGIKIDSTGLNRNTPSIQSRSGNVDYSQSTGRGESTERNREMNNNEVIAGKKSNDANTSRDNSRLTRISTNGQSISGSLSGNGAGTSTQRGPVFNRNSHAGGGNDNRRNSVSSSSNSDTHRGGGKITKHQAVKGQAVTLPCPYQGYPPLRLAWLLPGNGMLPAPYYGSRLTVHRNGSLEFQDVRVSDGGNLVCVAKTERGDTLMRVQLEVSEPVVDVRSQQGREVENIPQKENLDATQSLPTKTVSLPQPSQRGLGVPDRSHSANSSASSGSVSKPTISTSTAPLVSTINGETVRLHCPASTTRGSVSWTIPSGKILSRGEGGDLGRYVVQEDGTLIIKQVSVFDRGSYICRFSSHDSSSVSVSTVPVIVIAYPPRITIGPSSVTYTRGGVAVELPCMAIATPRATVSWETPDLTQLSVMGQPRIYGNLYLSPQGSLVIQNPTHRDTGFYRCSAKNVIGVDSKATYLHVM</sequence>
<name>A0A315W6R7_GAMAF</name>
<keyword evidence="15" id="KW-1185">Reference proteome</keyword>
<organism evidence="14 15">
    <name type="scientific">Gambusia affinis</name>
    <name type="common">Western mosquitofish</name>
    <name type="synonym">Heterandria affinis</name>
    <dbReference type="NCBI Taxonomy" id="33528"/>
    <lineage>
        <taxon>Eukaryota</taxon>
        <taxon>Metazoa</taxon>
        <taxon>Chordata</taxon>
        <taxon>Craniata</taxon>
        <taxon>Vertebrata</taxon>
        <taxon>Euteleostomi</taxon>
        <taxon>Actinopterygii</taxon>
        <taxon>Neopterygii</taxon>
        <taxon>Teleostei</taxon>
        <taxon>Neoteleostei</taxon>
        <taxon>Acanthomorphata</taxon>
        <taxon>Ovalentaria</taxon>
        <taxon>Atherinomorphae</taxon>
        <taxon>Cyprinodontiformes</taxon>
        <taxon>Poeciliidae</taxon>
        <taxon>Poeciliinae</taxon>
        <taxon>Gambusia</taxon>
    </lineage>
</organism>
<dbReference type="InterPro" id="IPR003599">
    <property type="entry name" value="Ig_sub"/>
</dbReference>
<dbReference type="PROSITE" id="PS50835">
    <property type="entry name" value="IG_LIKE"/>
    <property type="match status" value="11"/>
</dbReference>
<dbReference type="Gene3D" id="2.60.40.10">
    <property type="entry name" value="Immunoglobulins"/>
    <property type="match status" value="11"/>
</dbReference>
<dbReference type="SMART" id="SM00406">
    <property type="entry name" value="IGv"/>
    <property type="match status" value="6"/>
</dbReference>
<feature type="region of interest" description="Disordered" evidence="11">
    <location>
        <begin position="279"/>
        <end position="299"/>
    </location>
</feature>
<feature type="compositionally biased region" description="Basic and acidic residues" evidence="11">
    <location>
        <begin position="849"/>
        <end position="865"/>
    </location>
</feature>
<feature type="signal peptide" evidence="12">
    <location>
        <begin position="1"/>
        <end position="24"/>
    </location>
</feature>
<feature type="compositionally biased region" description="Acidic residues" evidence="11">
    <location>
        <begin position="698"/>
        <end position="708"/>
    </location>
</feature>
<feature type="region of interest" description="Disordered" evidence="11">
    <location>
        <begin position="2470"/>
        <end position="2532"/>
    </location>
</feature>
<gene>
    <name evidence="14" type="ORF">CCH79_00002923</name>
</gene>
<keyword evidence="8" id="KW-1015">Disulfide bond</keyword>
<evidence type="ECO:0000256" key="9">
    <source>
        <dbReference type="ARBA" id="ARBA00023180"/>
    </source>
</evidence>
<comment type="caution">
    <text evidence="14">The sequence shown here is derived from an EMBL/GenBank/DDBJ whole genome shotgun (WGS) entry which is preliminary data.</text>
</comment>
<evidence type="ECO:0000256" key="10">
    <source>
        <dbReference type="ARBA" id="ARBA00023319"/>
    </source>
</evidence>
<dbReference type="Gene3D" id="3.80.10.10">
    <property type="entry name" value="Ribonuclease Inhibitor"/>
    <property type="match status" value="2"/>
</dbReference>
<feature type="domain" description="Ig-like" evidence="13">
    <location>
        <begin position="466"/>
        <end position="562"/>
    </location>
</feature>
<feature type="chain" id="PRO_5016415592" description="Ig-like domain-containing protein" evidence="12">
    <location>
        <begin position="25"/>
        <end position="2722"/>
    </location>
</feature>
<dbReference type="InterPro" id="IPR036179">
    <property type="entry name" value="Ig-like_dom_sf"/>
</dbReference>
<feature type="region of interest" description="Disordered" evidence="11">
    <location>
        <begin position="944"/>
        <end position="971"/>
    </location>
</feature>
<feature type="compositionally biased region" description="Basic residues" evidence="11">
    <location>
        <begin position="2374"/>
        <end position="2383"/>
    </location>
</feature>
<feature type="compositionally biased region" description="Polar residues" evidence="11">
    <location>
        <begin position="944"/>
        <end position="953"/>
    </location>
</feature>
<dbReference type="InterPro" id="IPR000483">
    <property type="entry name" value="Cys-rich_flank_reg_C"/>
</dbReference>
<keyword evidence="10" id="KW-0393">Immunoglobulin domain</keyword>